<dbReference type="InterPro" id="IPR009075">
    <property type="entry name" value="AcylCo_DH/oxidase_C"/>
</dbReference>
<dbReference type="GO" id="GO:0033539">
    <property type="term" value="P:fatty acid beta-oxidation using acyl-CoA dehydrogenase"/>
    <property type="evidence" value="ECO:0007669"/>
    <property type="project" value="TreeGrafter"/>
</dbReference>
<keyword evidence="3" id="KW-0285">Flavoprotein</keyword>
<gene>
    <name evidence="7" type="ORF">BJN34_13285</name>
</gene>
<dbReference type="Proteomes" id="UP000189627">
    <property type="component" value="Chromosome 1"/>
</dbReference>
<dbReference type="GO" id="GO:0003995">
    <property type="term" value="F:acyl-CoA dehydrogenase activity"/>
    <property type="evidence" value="ECO:0007669"/>
    <property type="project" value="TreeGrafter"/>
</dbReference>
<dbReference type="GO" id="GO:0005737">
    <property type="term" value="C:cytoplasm"/>
    <property type="evidence" value="ECO:0007669"/>
    <property type="project" value="TreeGrafter"/>
</dbReference>
<dbReference type="InterPro" id="IPR009100">
    <property type="entry name" value="AcylCoA_DH/oxidase_NM_dom_sf"/>
</dbReference>
<reference evidence="8" key="1">
    <citation type="submission" date="2017-02" db="EMBL/GenBank/DDBJ databases">
        <title>Complete genome sequence of Cupriavidus necator strain NH9, a 3-chlorobenzoate degrader.</title>
        <authorList>
            <person name="Moriuchi R."/>
            <person name="Dohra H."/>
            <person name="Ogawa N."/>
        </authorList>
    </citation>
    <scope>NUCLEOTIDE SEQUENCE [LARGE SCALE GENOMIC DNA]</scope>
    <source>
        <strain evidence="8">NH9</strain>
    </source>
</reference>
<dbReference type="OrthoDB" id="7486679at2"/>
<dbReference type="EMBL" id="CP017757">
    <property type="protein sequence ID" value="AQV94853.1"/>
    <property type="molecule type" value="Genomic_DNA"/>
</dbReference>
<dbReference type="RefSeq" id="WP_078197023.1">
    <property type="nucleotide sequence ID" value="NZ_CP017757.2"/>
</dbReference>
<dbReference type="AlphaFoldDB" id="A0A1U9UQC8"/>
<comment type="cofactor">
    <cofactor evidence="1">
        <name>FAD</name>
        <dbReference type="ChEBI" id="CHEBI:57692"/>
    </cofactor>
</comment>
<evidence type="ECO:0000313" key="8">
    <source>
        <dbReference type="Proteomes" id="UP000189627"/>
    </source>
</evidence>
<name>A0A1U9UQC8_CUPNE</name>
<dbReference type="Pfam" id="PF00441">
    <property type="entry name" value="Acyl-CoA_dh_1"/>
    <property type="match status" value="1"/>
</dbReference>
<keyword evidence="4" id="KW-0274">FAD</keyword>
<evidence type="ECO:0000256" key="5">
    <source>
        <dbReference type="ARBA" id="ARBA00023002"/>
    </source>
</evidence>
<evidence type="ECO:0000256" key="4">
    <source>
        <dbReference type="ARBA" id="ARBA00022827"/>
    </source>
</evidence>
<dbReference type="Gene3D" id="1.20.140.10">
    <property type="entry name" value="Butyryl-CoA Dehydrogenase, subunit A, domain 3"/>
    <property type="match status" value="1"/>
</dbReference>
<sequence length="429" mass="46722">MIRLKTSVELPSVGLTGFETPLSEEESAIQSTVHRFARDVLRPIGRELDRMTPEQVIAPGSPYWTAMIEAARLGLDPQLIAQFPPEMAIRIESIISEELGWGDAGLAVSITASVMPMMVAQSVGNQELIDMCAGKVGCWSNTQPDRGSDGAVLYREEVSAHGKQSLGNVTAKVGADEIVINGQYSSWVSNGSVAQVALAYMAADYGDGFYGTGERGAFTNGIGVIIPLDLPGISRGKPLDKIGQRALPQGEIFFDNVKVPKRFAIALKDDYLGNIASAWSHAGTNMCQVFTGVARSAFELALAYCHERKQGGGLLIEHQMTQLRLGEMLRRLEMARAISRRSLAYSRLSPQTHPYASAQAKVSVTEEAMKIAHEAFQLFGGNGTTREYPIEKIFRDCRSALIEDGENYVLTSRLGVLASQLYQNGWTKE</sequence>
<evidence type="ECO:0000259" key="6">
    <source>
        <dbReference type="Pfam" id="PF00441"/>
    </source>
</evidence>
<dbReference type="InterPro" id="IPR046373">
    <property type="entry name" value="Acyl-CoA_Oxase/DH_mid-dom_sf"/>
</dbReference>
<evidence type="ECO:0000256" key="2">
    <source>
        <dbReference type="ARBA" id="ARBA00009347"/>
    </source>
</evidence>
<accession>A0A1U9UQC8</accession>
<dbReference type="InterPro" id="IPR036250">
    <property type="entry name" value="AcylCo_DH-like_C"/>
</dbReference>
<dbReference type="GO" id="GO:0050660">
    <property type="term" value="F:flavin adenine dinucleotide binding"/>
    <property type="evidence" value="ECO:0007669"/>
    <property type="project" value="InterPro"/>
</dbReference>
<evidence type="ECO:0000313" key="7">
    <source>
        <dbReference type="EMBL" id="AQV94853.1"/>
    </source>
</evidence>
<keyword evidence="5" id="KW-0560">Oxidoreductase</keyword>
<proteinExistence type="inferred from homology"/>
<dbReference type="PANTHER" id="PTHR48083">
    <property type="entry name" value="MEDIUM-CHAIN SPECIFIC ACYL-COA DEHYDROGENASE, MITOCHONDRIAL-RELATED"/>
    <property type="match status" value="1"/>
</dbReference>
<organism evidence="7 8">
    <name type="scientific">Cupriavidus necator</name>
    <name type="common">Alcaligenes eutrophus</name>
    <name type="synonym">Ralstonia eutropha</name>
    <dbReference type="NCBI Taxonomy" id="106590"/>
    <lineage>
        <taxon>Bacteria</taxon>
        <taxon>Pseudomonadati</taxon>
        <taxon>Pseudomonadota</taxon>
        <taxon>Betaproteobacteria</taxon>
        <taxon>Burkholderiales</taxon>
        <taxon>Burkholderiaceae</taxon>
        <taxon>Cupriavidus</taxon>
    </lineage>
</organism>
<dbReference type="KEGG" id="cuh:BJN34_13285"/>
<evidence type="ECO:0000256" key="3">
    <source>
        <dbReference type="ARBA" id="ARBA00022630"/>
    </source>
</evidence>
<dbReference type="InterPro" id="IPR037069">
    <property type="entry name" value="AcylCoA_DH/ox_N_sf"/>
</dbReference>
<dbReference type="Gene3D" id="1.10.540.10">
    <property type="entry name" value="Acyl-CoA dehydrogenase/oxidase, N-terminal domain"/>
    <property type="match status" value="1"/>
</dbReference>
<feature type="domain" description="Acyl-CoA dehydrogenase/oxidase C-terminal" evidence="6">
    <location>
        <begin position="287"/>
        <end position="412"/>
    </location>
</feature>
<dbReference type="Gene3D" id="2.40.110.10">
    <property type="entry name" value="Butyryl-CoA Dehydrogenase, subunit A, domain 2"/>
    <property type="match status" value="1"/>
</dbReference>
<dbReference type="PANTHER" id="PTHR48083:SF2">
    <property type="entry name" value="MEDIUM-CHAIN SPECIFIC ACYL-COA DEHYDROGENASE, MITOCHONDRIAL"/>
    <property type="match status" value="1"/>
</dbReference>
<comment type="similarity">
    <text evidence="2">Belongs to the acyl-CoA dehydrogenase family.</text>
</comment>
<evidence type="ECO:0000256" key="1">
    <source>
        <dbReference type="ARBA" id="ARBA00001974"/>
    </source>
</evidence>
<dbReference type="SUPFAM" id="SSF56645">
    <property type="entry name" value="Acyl-CoA dehydrogenase NM domain-like"/>
    <property type="match status" value="1"/>
</dbReference>
<dbReference type="SUPFAM" id="SSF47203">
    <property type="entry name" value="Acyl-CoA dehydrogenase C-terminal domain-like"/>
    <property type="match status" value="1"/>
</dbReference>
<protein>
    <submittedName>
        <fullName evidence="7">Acyl-CoA dehydrogenase</fullName>
    </submittedName>
</protein>
<dbReference type="CDD" id="cd00567">
    <property type="entry name" value="ACAD"/>
    <property type="match status" value="1"/>
</dbReference>
<dbReference type="InterPro" id="IPR050741">
    <property type="entry name" value="Acyl-CoA_dehydrogenase"/>
</dbReference>